<dbReference type="AlphaFoldDB" id="A0A1M5HC43"/>
<evidence type="ECO:0000313" key="2">
    <source>
        <dbReference type="Proteomes" id="UP000184036"/>
    </source>
</evidence>
<evidence type="ECO:0008006" key="3">
    <source>
        <dbReference type="Google" id="ProtNLM"/>
    </source>
</evidence>
<evidence type="ECO:0000313" key="1">
    <source>
        <dbReference type="EMBL" id="SHG13526.1"/>
    </source>
</evidence>
<dbReference type="STRING" id="271157.SAMN05444396_1053"/>
<proteinExistence type="predicted"/>
<organism evidence="1 2">
    <name type="scientific">Flavobacterium segetis</name>
    <dbReference type="NCBI Taxonomy" id="271157"/>
    <lineage>
        <taxon>Bacteria</taxon>
        <taxon>Pseudomonadati</taxon>
        <taxon>Bacteroidota</taxon>
        <taxon>Flavobacteriia</taxon>
        <taxon>Flavobacteriales</taxon>
        <taxon>Flavobacteriaceae</taxon>
        <taxon>Flavobacterium</taxon>
    </lineage>
</organism>
<accession>A0A1M5HC43</accession>
<keyword evidence="2" id="KW-1185">Reference proteome</keyword>
<sequence length="71" mass="8307">MFVCTLFGVDRQLYYGKTTRRKTRHSNASKVVFLVLEIRQAMSRIGAKKLYFLLNSELKGLKFEETNSLIF</sequence>
<reference evidence="2" key="1">
    <citation type="submission" date="2016-11" db="EMBL/GenBank/DDBJ databases">
        <authorList>
            <person name="Varghese N."/>
            <person name="Submissions S."/>
        </authorList>
    </citation>
    <scope>NUCLEOTIDE SEQUENCE [LARGE SCALE GENOMIC DNA]</scope>
    <source>
        <strain evidence="2">DSM 19741</strain>
    </source>
</reference>
<dbReference type="EMBL" id="FQWE01000005">
    <property type="protein sequence ID" value="SHG13526.1"/>
    <property type="molecule type" value="Genomic_DNA"/>
</dbReference>
<protein>
    <recommendedName>
        <fullName evidence="3">Transposase</fullName>
    </recommendedName>
</protein>
<gene>
    <name evidence="1" type="ORF">SAMN05444396_1053</name>
</gene>
<dbReference type="RefSeq" id="WP_200778651.1">
    <property type="nucleotide sequence ID" value="NZ_FQWE01000005.1"/>
</dbReference>
<dbReference type="Proteomes" id="UP000184036">
    <property type="component" value="Unassembled WGS sequence"/>
</dbReference>
<name>A0A1M5HC43_9FLAO</name>